<dbReference type="GO" id="GO:0007062">
    <property type="term" value="P:sister chromatid cohesion"/>
    <property type="evidence" value="ECO:0007669"/>
    <property type="project" value="InterPro"/>
</dbReference>
<dbReference type="Gene3D" id="6.10.140.1720">
    <property type="match status" value="1"/>
</dbReference>
<feature type="region of interest" description="Disordered" evidence="7">
    <location>
        <begin position="333"/>
        <end position="363"/>
    </location>
</feature>
<evidence type="ECO:0000256" key="6">
    <source>
        <dbReference type="HAMAP-Rule" id="MF_01894"/>
    </source>
</evidence>
<feature type="region of interest" description="Disordered" evidence="7">
    <location>
        <begin position="472"/>
        <end position="500"/>
    </location>
</feature>
<evidence type="ECO:0000256" key="5">
    <source>
        <dbReference type="ARBA" id="ARBA00023125"/>
    </source>
</evidence>
<keyword evidence="3 6" id="KW-0067">ATP-binding</keyword>
<feature type="compositionally biased region" description="Basic and acidic residues" evidence="7">
    <location>
        <begin position="472"/>
        <end position="483"/>
    </location>
</feature>
<feature type="coiled-coil region" evidence="6">
    <location>
        <begin position="955"/>
        <end position="982"/>
    </location>
</feature>
<comment type="similarity">
    <text evidence="6">Belongs to the SMC family.</text>
</comment>
<evidence type="ECO:0000313" key="10">
    <source>
        <dbReference type="Proteomes" id="UP000317778"/>
    </source>
</evidence>
<dbReference type="Gene3D" id="3.40.50.300">
    <property type="entry name" value="P-loop containing nucleotide triphosphate hydrolases"/>
    <property type="match status" value="2"/>
</dbReference>
<evidence type="ECO:0000256" key="7">
    <source>
        <dbReference type="SAM" id="MobiDB-lite"/>
    </source>
</evidence>
<sequence>MRLKELRLYGFKSFPYKTVLELSPGMTSLVGPNGCGKSNVLDGIRWVLGEQALSRLRCVKSEDLIFAGSGRLSELGYADVSLVVENEGEFPDLPAEVELRRRYYRTGESSFEINREECRLKDIEAILRGGAAGGRLYSVFDATKLTAIVGGDLHNLLESAAGVLGFREKRKESERKLDLVRRDLVRLEDIIGERKRIVRALARQRRRAQLYKELREKLVTLEARKIHARLEAVLQEMEKKDKTISALEEEERKLLLSMEGIRRGLKEKDSELMRLMAAEREARRALDEVNKKLSEIAAKLSSSRTRSQALGESIARIEEEKLEAERRIEEIASEAEQTKRAQEEAAERRQEADRALQEARGKLHADEERLAAYRSKVRKTRGELKELSAELARHIEERTREYSRGENAASLASVARGELSRLSERASSFRSELTKIKGNLEKAASALTEQEEGIPQVENRLARLNEEIQASERKRQEQIEHQSKLAGQAASLRERVENQPRRALRKQLGPRFRGLMEGFLSYPAELEAALEAVLYDVLGFAAATGMPDLEDLSLEGQAGLVLDRRPTFSSPQRPSDARFKLWIADKVSLKKGAPRLLAARLESWVLADLADLDSLAGQYPQLSFVSPDGTALRSDGVVLLGRPRGVLADRRRLKELEGQEKQEKTSIASLEENLDRSRKERDDLATKLDEARSSYLEERSRKQALETEVARINEQVAELERERDRLRAQAHKCEQEAEGARGTLAELEEKISMLESQRSEKEEALSELEKTLSEEEEALRDKLAGLNDQLLTLGKEEEAEHLARERNERLEAEKGRLDQLLASRQKDAESTRQETSDLGEAVEELQKEHASLNERRERQAERLAKIDTSKVIQAKREKEEELTEREAGLESLREDLIQLRTELLLLKRERQELGPLVSTPLPADQDADAQAMTPEEVDAELAEIKRRIEDLGPVNEYAAIQYEEEKAELDRLKAQHTDISQAAESLTTIIREIDEEARSRFETTFRALREEFRRTFNFFFPGGEADLRLENPDEPFNSPIQITARPEGKQLKRLSQLSDGERALLGIALLFAFYGVRPAPFIFIDELDAPLDDANVLKFASYLSHIKEHIQVFIITHNKRTMEKADTIYGITMEEPGVSKIISVRLKDVKRHHVAVEEA</sequence>
<feature type="compositionally biased region" description="Basic and acidic residues" evidence="7">
    <location>
        <begin position="799"/>
        <end position="817"/>
    </location>
</feature>
<dbReference type="InterPro" id="IPR027417">
    <property type="entry name" value="P-loop_NTPase"/>
</dbReference>
<feature type="compositionally biased region" description="Basic and acidic residues" evidence="7">
    <location>
        <begin position="824"/>
        <end position="835"/>
    </location>
</feature>
<dbReference type="Gene3D" id="1.10.287.1490">
    <property type="match status" value="1"/>
</dbReference>
<reference evidence="9 10" key="1">
    <citation type="submission" date="2017-06" db="EMBL/GenBank/DDBJ databases">
        <title>Novel microbial phyla capable of carbon fixation and sulfur reduction in deep-sea sediments.</title>
        <authorList>
            <person name="Huang J."/>
            <person name="Baker B."/>
            <person name="Wang Y."/>
        </authorList>
    </citation>
    <scope>NUCLEOTIDE SEQUENCE [LARGE SCALE GENOMIC DNA]</scope>
    <source>
        <strain evidence="9">B3_TA06</strain>
    </source>
</reference>
<keyword evidence="4 6" id="KW-0175">Coiled coil</keyword>
<dbReference type="InterPro" id="IPR003395">
    <property type="entry name" value="RecF/RecN/SMC_N"/>
</dbReference>
<dbReference type="GO" id="GO:0005524">
    <property type="term" value="F:ATP binding"/>
    <property type="evidence" value="ECO:0007669"/>
    <property type="project" value="UniProtKB-UniRule"/>
</dbReference>
<feature type="compositionally biased region" description="Basic and acidic residues" evidence="7">
    <location>
        <begin position="673"/>
        <end position="682"/>
    </location>
</feature>
<feature type="region of interest" description="Disordered" evidence="7">
    <location>
        <begin position="657"/>
        <end position="682"/>
    </location>
</feature>
<accession>A0A532V6C0</accession>
<dbReference type="SUPFAM" id="SSF52540">
    <property type="entry name" value="P-loop containing nucleoside triphosphate hydrolases"/>
    <property type="match status" value="1"/>
</dbReference>
<comment type="subunit">
    <text evidence="6">Homodimer.</text>
</comment>
<protein>
    <recommendedName>
        <fullName evidence="6">Chromosome partition protein Smc</fullName>
    </recommendedName>
</protein>
<comment type="function">
    <text evidence="6">Required for chromosome condensation and partitioning.</text>
</comment>
<gene>
    <name evidence="6 9" type="primary">smc</name>
    <name evidence="9" type="ORF">CEE36_06590</name>
</gene>
<comment type="domain">
    <text evidence="6">Contains large globular domains required for ATP hydrolysis at each terminus and a third globular domain forming a flexible hinge near the middle of the molecule. These domains are separated by coiled-coil structures.</text>
</comment>
<evidence type="ECO:0000256" key="4">
    <source>
        <dbReference type="ARBA" id="ARBA00023054"/>
    </source>
</evidence>
<evidence type="ECO:0000256" key="3">
    <source>
        <dbReference type="ARBA" id="ARBA00022840"/>
    </source>
</evidence>
<comment type="subcellular location">
    <subcellularLocation>
        <location evidence="6">Cytoplasm</location>
    </subcellularLocation>
</comment>
<feature type="binding site" evidence="6">
    <location>
        <begin position="32"/>
        <end position="39"/>
    </location>
    <ligand>
        <name>ATP</name>
        <dbReference type="ChEBI" id="CHEBI:30616"/>
    </ligand>
</feature>
<dbReference type="GO" id="GO:0016887">
    <property type="term" value="F:ATP hydrolysis activity"/>
    <property type="evidence" value="ECO:0007669"/>
    <property type="project" value="InterPro"/>
</dbReference>
<dbReference type="GO" id="GO:0005737">
    <property type="term" value="C:cytoplasm"/>
    <property type="evidence" value="ECO:0007669"/>
    <property type="project" value="UniProtKB-SubCell"/>
</dbReference>
<dbReference type="HAMAP" id="MF_01894">
    <property type="entry name" value="Smc_prok"/>
    <property type="match status" value="1"/>
</dbReference>
<dbReference type="AlphaFoldDB" id="A0A532V6C0"/>
<dbReference type="GO" id="GO:0006260">
    <property type="term" value="P:DNA replication"/>
    <property type="evidence" value="ECO:0007669"/>
    <property type="project" value="UniProtKB-UniRule"/>
</dbReference>
<dbReference type="NCBIfam" id="TIGR02168">
    <property type="entry name" value="SMC_prok_B"/>
    <property type="match status" value="1"/>
</dbReference>
<dbReference type="PIRSF" id="PIRSF005719">
    <property type="entry name" value="SMC"/>
    <property type="match status" value="1"/>
</dbReference>
<dbReference type="GO" id="GO:0003677">
    <property type="term" value="F:DNA binding"/>
    <property type="evidence" value="ECO:0007669"/>
    <property type="project" value="UniProtKB-UniRule"/>
</dbReference>
<proteinExistence type="inferred from homology"/>
<evidence type="ECO:0000259" key="8">
    <source>
        <dbReference type="Pfam" id="PF02463"/>
    </source>
</evidence>
<evidence type="ECO:0000256" key="1">
    <source>
        <dbReference type="ARBA" id="ARBA00022490"/>
    </source>
</evidence>
<keyword evidence="1 6" id="KW-0963">Cytoplasm</keyword>
<dbReference type="GO" id="GO:0030261">
    <property type="term" value="P:chromosome condensation"/>
    <property type="evidence" value="ECO:0007669"/>
    <property type="project" value="InterPro"/>
</dbReference>
<keyword evidence="2 6" id="KW-0547">Nucleotide-binding</keyword>
<name>A0A532V6C0_UNCT6</name>
<organism evidence="9 10">
    <name type="scientific">candidate division TA06 bacterium B3_TA06</name>
    <dbReference type="NCBI Taxonomy" id="2012487"/>
    <lineage>
        <taxon>Bacteria</taxon>
        <taxon>Bacteria division TA06</taxon>
    </lineage>
</organism>
<dbReference type="Proteomes" id="UP000317778">
    <property type="component" value="Unassembled WGS sequence"/>
</dbReference>
<comment type="caution">
    <text evidence="9">The sequence shown here is derived from an EMBL/GenBank/DDBJ whole genome shotgun (WGS) entry which is preliminary data.</text>
</comment>
<dbReference type="InterPro" id="IPR011890">
    <property type="entry name" value="SMC_prok"/>
</dbReference>
<dbReference type="InterPro" id="IPR024704">
    <property type="entry name" value="SMC"/>
</dbReference>
<dbReference type="GO" id="GO:0007059">
    <property type="term" value="P:chromosome segregation"/>
    <property type="evidence" value="ECO:0007669"/>
    <property type="project" value="UniProtKB-UniRule"/>
</dbReference>
<keyword evidence="5 6" id="KW-0238">DNA-binding</keyword>
<dbReference type="Pfam" id="PF02463">
    <property type="entry name" value="SMC_N"/>
    <property type="match status" value="1"/>
</dbReference>
<feature type="region of interest" description="Disordered" evidence="7">
    <location>
        <begin position="799"/>
        <end position="859"/>
    </location>
</feature>
<dbReference type="PANTHER" id="PTHR43977">
    <property type="entry name" value="STRUCTURAL MAINTENANCE OF CHROMOSOMES PROTEIN 3"/>
    <property type="match status" value="1"/>
</dbReference>
<dbReference type="SUPFAM" id="SSF90257">
    <property type="entry name" value="Myosin rod fragments"/>
    <property type="match status" value="1"/>
</dbReference>
<feature type="compositionally biased region" description="Basic and acidic residues" evidence="7">
    <location>
        <begin position="844"/>
        <end position="859"/>
    </location>
</feature>
<feature type="domain" description="RecF/RecN/SMC N-terminal" evidence="8">
    <location>
        <begin position="3"/>
        <end position="1139"/>
    </location>
</feature>
<comment type="caution">
    <text evidence="6">Lacks conserved residue(s) required for the propagation of feature annotation.</text>
</comment>
<evidence type="ECO:0000313" key="9">
    <source>
        <dbReference type="EMBL" id="TKJ42746.1"/>
    </source>
</evidence>
<dbReference type="EMBL" id="NJBO01000009">
    <property type="protein sequence ID" value="TKJ42746.1"/>
    <property type="molecule type" value="Genomic_DNA"/>
</dbReference>
<evidence type="ECO:0000256" key="2">
    <source>
        <dbReference type="ARBA" id="ARBA00022741"/>
    </source>
</evidence>